<dbReference type="AlphaFoldDB" id="A0A7W5Z4I8"/>
<organism evidence="1 2">
    <name type="scientific">Pseudochelatococcus contaminans</name>
    <dbReference type="NCBI Taxonomy" id="1538103"/>
    <lineage>
        <taxon>Bacteria</taxon>
        <taxon>Pseudomonadati</taxon>
        <taxon>Pseudomonadota</taxon>
        <taxon>Alphaproteobacteria</taxon>
        <taxon>Hyphomicrobiales</taxon>
        <taxon>Chelatococcaceae</taxon>
        <taxon>Pseudochelatococcus</taxon>
    </lineage>
</organism>
<reference evidence="1 2" key="1">
    <citation type="submission" date="2020-08" db="EMBL/GenBank/DDBJ databases">
        <title>Genomic Encyclopedia of Type Strains, Phase IV (KMG-IV): sequencing the most valuable type-strain genomes for metagenomic binning, comparative biology and taxonomic classification.</title>
        <authorList>
            <person name="Goeker M."/>
        </authorList>
    </citation>
    <scope>NUCLEOTIDE SEQUENCE [LARGE SCALE GENOMIC DNA]</scope>
    <source>
        <strain evidence="1 2">DSM 28760</strain>
    </source>
</reference>
<dbReference type="Proteomes" id="UP000537592">
    <property type="component" value="Unassembled WGS sequence"/>
</dbReference>
<name>A0A7W5Z4I8_9HYPH</name>
<sequence>MTTTSCTGCIFFDDSNKQTASVANTGVCRFNPPAPKADSETVSLWPVVTAEDWCGHFTAQRVAARAA</sequence>
<keyword evidence="2" id="KW-1185">Reference proteome</keyword>
<proteinExistence type="predicted"/>
<evidence type="ECO:0000313" key="2">
    <source>
        <dbReference type="Proteomes" id="UP000537592"/>
    </source>
</evidence>
<comment type="caution">
    <text evidence="1">The sequence shown here is derived from an EMBL/GenBank/DDBJ whole genome shotgun (WGS) entry which is preliminary data.</text>
</comment>
<dbReference type="RefSeq" id="WP_183752707.1">
    <property type="nucleotide sequence ID" value="NZ_JACICC010000004.1"/>
</dbReference>
<dbReference type="EMBL" id="JACICC010000004">
    <property type="protein sequence ID" value="MBB3810053.1"/>
    <property type="molecule type" value="Genomic_DNA"/>
</dbReference>
<protein>
    <submittedName>
        <fullName evidence="1">Uncharacterized protein</fullName>
    </submittedName>
</protein>
<evidence type="ECO:0000313" key="1">
    <source>
        <dbReference type="EMBL" id="MBB3810053.1"/>
    </source>
</evidence>
<accession>A0A7W5Z4I8</accession>
<gene>
    <name evidence="1" type="ORF">FHS81_002141</name>
</gene>